<dbReference type="InterPro" id="IPR023286">
    <property type="entry name" value="ABATE_dom_sf"/>
</dbReference>
<proteinExistence type="predicted"/>
<dbReference type="InterPro" id="IPR010852">
    <property type="entry name" value="ABATE"/>
</dbReference>
<dbReference type="Pfam" id="PF11706">
    <property type="entry name" value="zf-CGNR"/>
    <property type="match status" value="1"/>
</dbReference>
<dbReference type="Gene3D" id="1.10.3300.10">
    <property type="entry name" value="Jann2411-like domain"/>
    <property type="match status" value="1"/>
</dbReference>
<name>A0A3B0WAK9_9ZZZZ</name>
<dbReference type="AlphaFoldDB" id="A0A3B0WAK9"/>
<reference evidence="2" key="1">
    <citation type="submission" date="2018-06" db="EMBL/GenBank/DDBJ databases">
        <authorList>
            <person name="Zhirakovskaya E."/>
        </authorList>
    </citation>
    <scope>NUCLEOTIDE SEQUENCE</scope>
</reference>
<dbReference type="SUPFAM" id="SSF160904">
    <property type="entry name" value="Jann2411-like"/>
    <property type="match status" value="1"/>
</dbReference>
<dbReference type="PANTHER" id="PTHR35525">
    <property type="entry name" value="BLL6575 PROTEIN"/>
    <property type="match status" value="1"/>
</dbReference>
<evidence type="ECO:0000259" key="1">
    <source>
        <dbReference type="Pfam" id="PF11706"/>
    </source>
</evidence>
<organism evidence="2">
    <name type="scientific">hydrothermal vent metagenome</name>
    <dbReference type="NCBI Taxonomy" id="652676"/>
    <lineage>
        <taxon>unclassified sequences</taxon>
        <taxon>metagenomes</taxon>
        <taxon>ecological metagenomes</taxon>
    </lineage>
</organism>
<dbReference type="PANTHER" id="PTHR35525:SF3">
    <property type="entry name" value="BLL6575 PROTEIN"/>
    <property type="match status" value="1"/>
</dbReference>
<dbReference type="InterPro" id="IPR021005">
    <property type="entry name" value="Znf_CGNR"/>
</dbReference>
<feature type="domain" description="Zinc finger CGNR" evidence="1">
    <location>
        <begin position="144"/>
        <end position="185"/>
    </location>
</feature>
<protein>
    <recommendedName>
        <fullName evidence="1">Zinc finger CGNR domain-containing protein</fullName>
    </recommendedName>
</protein>
<dbReference type="Pfam" id="PF07336">
    <property type="entry name" value="ABATE"/>
    <property type="match status" value="1"/>
</dbReference>
<dbReference type="EMBL" id="UOFE01000031">
    <property type="protein sequence ID" value="VAW52975.1"/>
    <property type="molecule type" value="Genomic_DNA"/>
</dbReference>
<accession>A0A3B0WAK9</accession>
<evidence type="ECO:0000313" key="2">
    <source>
        <dbReference type="EMBL" id="VAW52975.1"/>
    </source>
</evidence>
<gene>
    <name evidence="2" type="ORF">MNBD_GAMMA05-1904</name>
</gene>
<sequence length="188" mass="21515">MQTRRTKKNFRFHVTRLCFTLPATLGDRGKTPYERLKEPKDLARWLTELGLSDFSLELSKDDLVMTKRVREAIQRAGEALASGHPFDRKDLDEINAATMVPPPIPQLAIDGRRVIWKATELRSVLSMISRDFVDLATGPLSAHVKMCANPACRGIFVDESRAQNRRWCSMQTCGNQMKKTRIRERLET</sequence>